<dbReference type="EMBL" id="KB469308">
    <property type="protein sequence ID" value="EPQ52001.1"/>
    <property type="molecule type" value="Genomic_DNA"/>
</dbReference>
<dbReference type="Proteomes" id="UP000030669">
    <property type="component" value="Unassembled WGS sequence"/>
</dbReference>
<proteinExistence type="predicted"/>
<dbReference type="GeneID" id="19304541"/>
<dbReference type="AlphaFoldDB" id="S7PWM1"/>
<dbReference type="eggNOG" id="ENOG502STA9">
    <property type="taxonomic scope" value="Eukaryota"/>
</dbReference>
<dbReference type="KEGG" id="gtr:GLOTRDRAFT_140480"/>
<dbReference type="Gene3D" id="3.80.10.10">
    <property type="entry name" value="Ribonuclease Inhibitor"/>
    <property type="match status" value="1"/>
</dbReference>
<accession>S7PWM1</accession>
<sequence>MHPLFCQEDILAQIFGKLVDELDDIIDEDEDEKKRDLRTAMLNAALTSRRMQELALDALWRILDSLYPLFRLTKSFNSLGRDLSSLTGVVTQDEVMRIRAYACRVRKLCYDGADYTPIHPTAYLRLSRIMGSPLLPLLRELKWFSKDLGIQLSSLVTSTLVDVDLSLSHTERDEEEIEKFRLEHSVSQREAVQIVLQDLADVVPNLQGLTLREVLPGTSFKAVHNFKRLRELFIATECHWNPYRLTASVSYDDLSAFSQMDSLRRLVVNVDDIRLSYDATPLTFRALREFKLTGPPSKVAEVLRLVQSAAGLRQVALFLGTEARLKLDYYHSLYRYLSLSTLTHMYLELPTGLQRRNVDAGITLDVSTLIPPLLECRRLEHFHMELTKFAEQPVLMDDDNLIQIAQAWPRLKWFCWNFALDRERRPSIRGLQAFTVHCPRLRVLMIAFDGNVPYPASDEPPRSGHGLRTLVPFGPELNDVADTAQWLYTLFPNIEHITSTDRKWGEVLKVVNALRRASSRARG</sequence>
<dbReference type="InterPro" id="IPR032675">
    <property type="entry name" value="LRR_dom_sf"/>
</dbReference>
<dbReference type="HOGENOM" id="CLU_021164_0_2_1"/>
<name>S7PWM1_GLOTA</name>
<reference evidence="1 2" key="1">
    <citation type="journal article" date="2012" name="Science">
        <title>The Paleozoic origin of enzymatic lignin decomposition reconstructed from 31 fungal genomes.</title>
        <authorList>
            <person name="Floudas D."/>
            <person name="Binder M."/>
            <person name="Riley R."/>
            <person name="Barry K."/>
            <person name="Blanchette R.A."/>
            <person name="Henrissat B."/>
            <person name="Martinez A.T."/>
            <person name="Otillar R."/>
            <person name="Spatafora J.W."/>
            <person name="Yadav J.S."/>
            <person name="Aerts A."/>
            <person name="Benoit I."/>
            <person name="Boyd A."/>
            <person name="Carlson A."/>
            <person name="Copeland A."/>
            <person name="Coutinho P.M."/>
            <person name="de Vries R.P."/>
            <person name="Ferreira P."/>
            <person name="Findley K."/>
            <person name="Foster B."/>
            <person name="Gaskell J."/>
            <person name="Glotzer D."/>
            <person name="Gorecki P."/>
            <person name="Heitman J."/>
            <person name="Hesse C."/>
            <person name="Hori C."/>
            <person name="Igarashi K."/>
            <person name="Jurgens J.A."/>
            <person name="Kallen N."/>
            <person name="Kersten P."/>
            <person name="Kohler A."/>
            <person name="Kuees U."/>
            <person name="Kumar T.K.A."/>
            <person name="Kuo A."/>
            <person name="LaButti K."/>
            <person name="Larrondo L.F."/>
            <person name="Lindquist E."/>
            <person name="Ling A."/>
            <person name="Lombard V."/>
            <person name="Lucas S."/>
            <person name="Lundell T."/>
            <person name="Martin R."/>
            <person name="McLaughlin D.J."/>
            <person name="Morgenstern I."/>
            <person name="Morin E."/>
            <person name="Murat C."/>
            <person name="Nagy L.G."/>
            <person name="Nolan M."/>
            <person name="Ohm R.A."/>
            <person name="Patyshakuliyeva A."/>
            <person name="Rokas A."/>
            <person name="Ruiz-Duenas F.J."/>
            <person name="Sabat G."/>
            <person name="Salamov A."/>
            <person name="Samejima M."/>
            <person name="Schmutz J."/>
            <person name="Slot J.C."/>
            <person name="St John F."/>
            <person name="Stenlid J."/>
            <person name="Sun H."/>
            <person name="Sun S."/>
            <person name="Syed K."/>
            <person name="Tsang A."/>
            <person name="Wiebenga A."/>
            <person name="Young D."/>
            <person name="Pisabarro A."/>
            <person name="Eastwood D.C."/>
            <person name="Martin F."/>
            <person name="Cullen D."/>
            <person name="Grigoriev I.V."/>
            <person name="Hibbett D.S."/>
        </authorList>
    </citation>
    <scope>NUCLEOTIDE SEQUENCE [LARGE SCALE GENOMIC DNA]</scope>
    <source>
        <strain evidence="1 2">ATCC 11539</strain>
    </source>
</reference>
<gene>
    <name evidence="1" type="ORF">GLOTRDRAFT_140480</name>
</gene>
<keyword evidence="2" id="KW-1185">Reference proteome</keyword>
<dbReference type="OrthoDB" id="3543113at2759"/>
<protein>
    <recommendedName>
        <fullName evidence="3">F-box domain-containing protein</fullName>
    </recommendedName>
</protein>
<evidence type="ECO:0000313" key="2">
    <source>
        <dbReference type="Proteomes" id="UP000030669"/>
    </source>
</evidence>
<evidence type="ECO:0008006" key="3">
    <source>
        <dbReference type="Google" id="ProtNLM"/>
    </source>
</evidence>
<evidence type="ECO:0000313" key="1">
    <source>
        <dbReference type="EMBL" id="EPQ52001.1"/>
    </source>
</evidence>
<dbReference type="RefSeq" id="XP_007869207.1">
    <property type="nucleotide sequence ID" value="XM_007871016.1"/>
</dbReference>
<organism evidence="1 2">
    <name type="scientific">Gloeophyllum trabeum (strain ATCC 11539 / FP-39264 / Madison 617)</name>
    <name type="common">Brown rot fungus</name>
    <dbReference type="NCBI Taxonomy" id="670483"/>
    <lineage>
        <taxon>Eukaryota</taxon>
        <taxon>Fungi</taxon>
        <taxon>Dikarya</taxon>
        <taxon>Basidiomycota</taxon>
        <taxon>Agaricomycotina</taxon>
        <taxon>Agaricomycetes</taxon>
        <taxon>Gloeophyllales</taxon>
        <taxon>Gloeophyllaceae</taxon>
        <taxon>Gloeophyllum</taxon>
    </lineage>
</organism>